<evidence type="ECO:0000259" key="2">
    <source>
        <dbReference type="PROSITE" id="PS51819"/>
    </source>
</evidence>
<evidence type="ECO:0000313" key="4">
    <source>
        <dbReference type="Proteomes" id="UP000284006"/>
    </source>
</evidence>
<dbReference type="InterPro" id="IPR004360">
    <property type="entry name" value="Glyas_Fos-R_dOase_dom"/>
</dbReference>
<name>A0A418XDY4_9BURK</name>
<reference evidence="3 4" key="1">
    <citation type="submission" date="2018-09" db="EMBL/GenBank/DDBJ databases">
        <authorList>
            <person name="Zhu H."/>
        </authorList>
    </citation>
    <scope>NUCLEOTIDE SEQUENCE [LARGE SCALE GENOMIC DNA]</scope>
    <source>
        <strain evidence="3 4">K1S02-61</strain>
    </source>
</reference>
<organism evidence="3 4">
    <name type="scientific">Massilia cavernae</name>
    <dbReference type="NCBI Taxonomy" id="2320864"/>
    <lineage>
        <taxon>Bacteria</taxon>
        <taxon>Pseudomonadati</taxon>
        <taxon>Pseudomonadota</taxon>
        <taxon>Betaproteobacteria</taxon>
        <taxon>Burkholderiales</taxon>
        <taxon>Oxalobacteraceae</taxon>
        <taxon>Telluria group</taxon>
        <taxon>Massilia</taxon>
    </lineage>
</organism>
<dbReference type="Pfam" id="PF00903">
    <property type="entry name" value="Glyoxalase"/>
    <property type="match status" value="1"/>
</dbReference>
<accession>A0A418XDY4</accession>
<feature type="domain" description="VOC" evidence="2">
    <location>
        <begin position="158"/>
        <end position="275"/>
    </location>
</feature>
<evidence type="ECO:0000313" key="3">
    <source>
        <dbReference type="EMBL" id="RJG10726.1"/>
    </source>
</evidence>
<dbReference type="CDD" id="cd08343">
    <property type="entry name" value="ED_TypeI_classII_C"/>
    <property type="match status" value="1"/>
</dbReference>
<dbReference type="Gene3D" id="3.10.180.10">
    <property type="entry name" value="2,3-Dihydroxybiphenyl 1,2-Dioxygenase, domain 1"/>
    <property type="match status" value="2"/>
</dbReference>
<feature type="region of interest" description="Disordered" evidence="1">
    <location>
        <begin position="305"/>
        <end position="327"/>
    </location>
</feature>
<dbReference type="InterPro" id="IPR037523">
    <property type="entry name" value="VOC_core"/>
</dbReference>
<keyword evidence="3" id="KW-0560">Oxidoreductase</keyword>
<sequence length="327" mass="36072">MLNRFRINGIEKVRFAVTEFEDACTFASQWGLSPAASDAAGAFLFRAQDGSEVEIVRAEPADPRRRPLGNSSGLSEITWGVSDEAALHALEAELCRDRAVEFDGDGVLHSVDDLGIRLAFRVTRRAEAPVEATRYNSPTRTDRLNQRAVRYDQARPHQISHVAMGVDDAAAAAQFYIERLGFIVSDRYANRGLFLRCSPSGNHHHLFLMNGRTPGTRLNHMAFKVRDVHEVIGGGQYIDSKGWKTFAGPGRHTVSSACFWYFLTPLGCAWEYAADEDIVNESWEAADFAATADIFSEWTFGLEKSDGRLRGPISVSKEAGASPAVSK</sequence>
<dbReference type="RefSeq" id="WP_119812732.1">
    <property type="nucleotide sequence ID" value="NZ_QYUP01000157.1"/>
</dbReference>
<comment type="caution">
    <text evidence="3">The sequence shown here is derived from an EMBL/GenBank/DDBJ whole genome shotgun (WGS) entry which is preliminary data.</text>
</comment>
<evidence type="ECO:0000256" key="1">
    <source>
        <dbReference type="SAM" id="MobiDB-lite"/>
    </source>
</evidence>
<keyword evidence="4" id="KW-1185">Reference proteome</keyword>
<dbReference type="InterPro" id="IPR029068">
    <property type="entry name" value="Glyas_Bleomycin-R_OHBP_Dase"/>
</dbReference>
<keyword evidence="3" id="KW-0223">Dioxygenase</keyword>
<dbReference type="OrthoDB" id="6909416at2"/>
<dbReference type="EMBL" id="QYUP01000157">
    <property type="protein sequence ID" value="RJG10726.1"/>
    <property type="molecule type" value="Genomic_DNA"/>
</dbReference>
<dbReference type="AlphaFoldDB" id="A0A418XDY4"/>
<gene>
    <name evidence="3" type="ORF">D3872_21620</name>
</gene>
<dbReference type="PROSITE" id="PS51819">
    <property type="entry name" value="VOC"/>
    <property type="match status" value="1"/>
</dbReference>
<dbReference type="GO" id="GO:0051213">
    <property type="term" value="F:dioxygenase activity"/>
    <property type="evidence" value="ECO:0007669"/>
    <property type="project" value="UniProtKB-KW"/>
</dbReference>
<dbReference type="Proteomes" id="UP000284006">
    <property type="component" value="Unassembled WGS sequence"/>
</dbReference>
<protein>
    <submittedName>
        <fullName evidence="3">Ring-cleaving dioxygenase</fullName>
    </submittedName>
</protein>
<dbReference type="SUPFAM" id="SSF54593">
    <property type="entry name" value="Glyoxalase/Bleomycin resistance protein/Dihydroxybiphenyl dioxygenase"/>
    <property type="match status" value="2"/>
</dbReference>
<proteinExistence type="predicted"/>